<gene>
    <name evidence="2" type="ORF">ANI02nite_23210</name>
</gene>
<accession>A0A511XBT7</accession>
<dbReference type="Proteomes" id="UP000321635">
    <property type="component" value="Unassembled WGS sequence"/>
</dbReference>
<name>A0A511XBT7_9PROT</name>
<feature type="compositionally biased region" description="Basic residues" evidence="1">
    <location>
        <begin position="1"/>
        <end position="12"/>
    </location>
</feature>
<sequence length="68" mass="8122">MGRRYANPRRRAHGVEQIDRKSAKGRVKYSHWRRDQTKALIRVMDEGLNRHGRRFSSFWAIPARMSGR</sequence>
<keyword evidence="3" id="KW-1185">Reference proteome</keyword>
<evidence type="ECO:0000256" key="1">
    <source>
        <dbReference type="SAM" id="MobiDB-lite"/>
    </source>
</evidence>
<evidence type="ECO:0000313" key="3">
    <source>
        <dbReference type="Proteomes" id="UP000321635"/>
    </source>
</evidence>
<organism evidence="2 3">
    <name type="scientific">Acetobacter nitrogenifigens DSM 23921 = NBRC 105050</name>
    <dbReference type="NCBI Taxonomy" id="1120919"/>
    <lineage>
        <taxon>Bacteria</taxon>
        <taxon>Pseudomonadati</taxon>
        <taxon>Pseudomonadota</taxon>
        <taxon>Alphaproteobacteria</taxon>
        <taxon>Acetobacterales</taxon>
        <taxon>Acetobacteraceae</taxon>
        <taxon>Acetobacter</taxon>
    </lineage>
</organism>
<comment type="caution">
    <text evidence="2">The sequence shown here is derived from an EMBL/GenBank/DDBJ whole genome shotgun (WGS) entry which is preliminary data.</text>
</comment>
<dbReference type="AlphaFoldDB" id="A0A511XBT7"/>
<dbReference type="EMBL" id="BJYF01000018">
    <property type="protein sequence ID" value="GEN60437.1"/>
    <property type="molecule type" value="Genomic_DNA"/>
</dbReference>
<feature type="region of interest" description="Disordered" evidence="1">
    <location>
        <begin position="1"/>
        <end position="22"/>
    </location>
</feature>
<proteinExistence type="predicted"/>
<feature type="compositionally biased region" description="Basic and acidic residues" evidence="1">
    <location>
        <begin position="13"/>
        <end position="22"/>
    </location>
</feature>
<evidence type="ECO:0000313" key="2">
    <source>
        <dbReference type="EMBL" id="GEN60437.1"/>
    </source>
</evidence>
<protein>
    <submittedName>
        <fullName evidence="2">Uncharacterized protein</fullName>
    </submittedName>
</protein>
<reference evidence="2 3" key="1">
    <citation type="submission" date="2019-07" db="EMBL/GenBank/DDBJ databases">
        <title>Whole genome shotgun sequence of Acetobacter nitrogenifigens NBRC 105050.</title>
        <authorList>
            <person name="Hosoyama A."/>
            <person name="Uohara A."/>
            <person name="Ohji S."/>
            <person name="Ichikawa N."/>
        </authorList>
    </citation>
    <scope>NUCLEOTIDE SEQUENCE [LARGE SCALE GENOMIC DNA]</scope>
    <source>
        <strain evidence="2 3">NBRC 105050</strain>
    </source>
</reference>